<evidence type="ECO:0000256" key="1">
    <source>
        <dbReference type="ARBA" id="ARBA00004418"/>
    </source>
</evidence>
<evidence type="ECO:0000256" key="2">
    <source>
        <dbReference type="ARBA" id="ARBA00006329"/>
    </source>
</evidence>
<dbReference type="InterPro" id="IPR047726">
    <property type="entry name" value="CsgH_dom"/>
</dbReference>
<dbReference type="EMBL" id="SRLC01000001">
    <property type="protein sequence ID" value="TGE23824.1"/>
    <property type="molecule type" value="Genomic_DNA"/>
</dbReference>
<name>A0A4Z0Q2I5_9BACT</name>
<dbReference type="Gene3D" id="2.60.40.2420">
    <property type="match status" value="1"/>
</dbReference>
<accession>A0A4Z0Q2I5</accession>
<evidence type="ECO:0000313" key="8">
    <source>
        <dbReference type="Proteomes" id="UP000297549"/>
    </source>
</evidence>
<dbReference type="AlphaFoldDB" id="A0A4Z0Q2I5"/>
<dbReference type="InterPro" id="IPR053722">
    <property type="entry name" value="Curli_assembly_CsgC/AgfC"/>
</dbReference>
<evidence type="ECO:0000256" key="5">
    <source>
        <dbReference type="ARBA" id="ARBA00022764"/>
    </source>
</evidence>
<keyword evidence="6" id="KW-0143">Chaperone</keyword>
<gene>
    <name evidence="7" type="ORF">E5K00_01000</name>
</gene>
<protein>
    <recommendedName>
        <fullName evidence="3">Curli assembly protein CsgC</fullName>
    </recommendedName>
</protein>
<comment type="subcellular location">
    <subcellularLocation>
        <location evidence="1">Periplasm</location>
    </subcellularLocation>
</comment>
<keyword evidence="5" id="KW-0574">Periplasm</keyword>
<dbReference type="GO" id="GO:0042597">
    <property type="term" value="C:periplasmic space"/>
    <property type="evidence" value="ECO:0007669"/>
    <property type="project" value="UniProtKB-SubCell"/>
</dbReference>
<evidence type="ECO:0000256" key="6">
    <source>
        <dbReference type="ARBA" id="ARBA00023186"/>
    </source>
</evidence>
<evidence type="ECO:0000256" key="4">
    <source>
        <dbReference type="ARBA" id="ARBA00022729"/>
    </source>
</evidence>
<sequence>MLTLVGRCLNVGPQPLALRYELLTEKKGPAGTSRNAQSGNVTLAPQQTTTLSQTTINVSPADFYRVRLRVLDQQGSVVAADSLVHQPVSRP</sequence>
<evidence type="ECO:0000256" key="3">
    <source>
        <dbReference type="ARBA" id="ARBA00017442"/>
    </source>
</evidence>
<keyword evidence="4" id="KW-0732">Signal</keyword>
<organism evidence="7 8">
    <name type="scientific">Hymenobacter aquaticus</name>
    <dbReference type="NCBI Taxonomy" id="1867101"/>
    <lineage>
        <taxon>Bacteria</taxon>
        <taxon>Pseudomonadati</taxon>
        <taxon>Bacteroidota</taxon>
        <taxon>Cytophagia</taxon>
        <taxon>Cytophagales</taxon>
        <taxon>Hymenobacteraceae</taxon>
        <taxon>Hymenobacter</taxon>
    </lineage>
</organism>
<dbReference type="Pfam" id="PF10610">
    <property type="entry name" value="Tafi-CsgC"/>
    <property type="match status" value="1"/>
</dbReference>
<reference evidence="7 8" key="1">
    <citation type="submission" date="2019-04" db="EMBL/GenBank/DDBJ databases">
        <authorList>
            <person name="Feng G."/>
            <person name="Zhang J."/>
            <person name="Zhu H."/>
        </authorList>
    </citation>
    <scope>NUCLEOTIDE SEQUENCE [LARGE SCALE GENOMIC DNA]</scope>
    <source>
        <strain evidence="7 8">JCM 31653</strain>
    </source>
</reference>
<proteinExistence type="inferred from homology"/>
<dbReference type="Proteomes" id="UP000297549">
    <property type="component" value="Unassembled WGS sequence"/>
</dbReference>
<evidence type="ECO:0000313" key="7">
    <source>
        <dbReference type="EMBL" id="TGE23824.1"/>
    </source>
</evidence>
<dbReference type="NCBIfam" id="NF041112">
    <property type="entry name" value="chap_CsgH_alph"/>
    <property type="match status" value="1"/>
</dbReference>
<comment type="similarity">
    <text evidence="2">Belongs to the CsgC/AgfC family.</text>
</comment>
<comment type="caution">
    <text evidence="7">The sequence shown here is derived from an EMBL/GenBank/DDBJ whole genome shotgun (WGS) entry which is preliminary data.</text>
</comment>
<keyword evidence="8" id="KW-1185">Reference proteome</keyword>
<dbReference type="OrthoDB" id="886774at2"/>
<dbReference type="InterPro" id="IPR014491">
    <property type="entry name" value="Curli_production_prot_CsgC"/>
</dbReference>